<name>A0A085MUQ1_9BILA</name>
<protein>
    <submittedName>
        <fullName evidence="1">Uncharacterized protein</fullName>
    </submittedName>
</protein>
<gene>
    <name evidence="1" type="ORF">M514_26845</name>
</gene>
<dbReference type="EMBL" id="KL367641">
    <property type="protein sequence ID" value="KFD60947.1"/>
    <property type="molecule type" value="Genomic_DNA"/>
</dbReference>
<organism evidence="1">
    <name type="scientific">Trichuris suis</name>
    <name type="common">pig whipworm</name>
    <dbReference type="NCBI Taxonomy" id="68888"/>
    <lineage>
        <taxon>Eukaryota</taxon>
        <taxon>Metazoa</taxon>
        <taxon>Ecdysozoa</taxon>
        <taxon>Nematoda</taxon>
        <taxon>Enoplea</taxon>
        <taxon>Dorylaimia</taxon>
        <taxon>Trichinellida</taxon>
        <taxon>Trichuridae</taxon>
        <taxon>Trichuris</taxon>
    </lineage>
</organism>
<dbReference type="Proteomes" id="UP000030758">
    <property type="component" value="Unassembled WGS sequence"/>
</dbReference>
<proteinExistence type="predicted"/>
<sequence>MKYCPFLLCRTRWGYGQNPERLKSRMGQNSGVFWIVRAGVKFGLPIRLRNTWRDRGIGEGRCAVPDTMMDELSVICPAGGTRIVASLSLNPHTNPPGTMQWYCSCGTMDR</sequence>
<reference evidence="1" key="1">
    <citation type="journal article" date="2014" name="Nat. Genet.">
        <title>Genome and transcriptome of the porcine whipworm Trichuris suis.</title>
        <authorList>
            <person name="Jex A.R."/>
            <person name="Nejsum P."/>
            <person name="Schwarz E.M."/>
            <person name="Hu L."/>
            <person name="Young N.D."/>
            <person name="Hall R.S."/>
            <person name="Korhonen P.K."/>
            <person name="Liao S."/>
            <person name="Thamsborg S."/>
            <person name="Xia J."/>
            <person name="Xu P."/>
            <person name="Wang S."/>
            <person name="Scheerlinck J.P."/>
            <person name="Hofmann A."/>
            <person name="Sternberg P.W."/>
            <person name="Wang J."/>
            <person name="Gasser R.B."/>
        </authorList>
    </citation>
    <scope>NUCLEOTIDE SEQUENCE [LARGE SCALE GENOMIC DNA]</scope>
    <source>
        <strain evidence="1">DCEP-RM93F</strain>
    </source>
</reference>
<accession>A0A085MUQ1</accession>
<evidence type="ECO:0000313" key="1">
    <source>
        <dbReference type="EMBL" id="KFD60947.1"/>
    </source>
</evidence>
<dbReference type="AlphaFoldDB" id="A0A085MUQ1"/>